<keyword evidence="1" id="KW-0812">Transmembrane</keyword>
<evidence type="ECO:0000313" key="2">
    <source>
        <dbReference type="EMBL" id="QHT17019.1"/>
    </source>
</evidence>
<dbReference type="EMBL" id="MN739630">
    <property type="protein sequence ID" value="QHT17019.1"/>
    <property type="molecule type" value="Genomic_DNA"/>
</dbReference>
<keyword evidence="1" id="KW-1133">Transmembrane helix</keyword>
<keyword evidence="1" id="KW-0472">Membrane</keyword>
<proteinExistence type="predicted"/>
<reference evidence="2" key="1">
    <citation type="journal article" date="2020" name="Nature">
        <title>Giant virus diversity and host interactions through global metagenomics.</title>
        <authorList>
            <person name="Schulz F."/>
            <person name="Roux S."/>
            <person name="Paez-Espino D."/>
            <person name="Jungbluth S."/>
            <person name="Walsh D.A."/>
            <person name="Denef V.J."/>
            <person name="McMahon K.D."/>
            <person name="Konstantinidis K.T."/>
            <person name="Eloe-Fadrosh E.A."/>
            <person name="Kyrpides N.C."/>
            <person name="Woyke T."/>
        </authorList>
    </citation>
    <scope>NUCLEOTIDE SEQUENCE</scope>
    <source>
        <strain evidence="2">GVMAG-M-3300023174-207</strain>
    </source>
</reference>
<evidence type="ECO:0000256" key="1">
    <source>
        <dbReference type="SAM" id="Phobius"/>
    </source>
</evidence>
<organism evidence="2">
    <name type="scientific">viral metagenome</name>
    <dbReference type="NCBI Taxonomy" id="1070528"/>
    <lineage>
        <taxon>unclassified sequences</taxon>
        <taxon>metagenomes</taxon>
        <taxon>organismal metagenomes</taxon>
    </lineage>
</organism>
<feature type="transmembrane region" description="Helical" evidence="1">
    <location>
        <begin position="78"/>
        <end position="96"/>
    </location>
</feature>
<dbReference type="AlphaFoldDB" id="A0A6C0DMD2"/>
<protein>
    <submittedName>
        <fullName evidence="2">Uncharacterized protein</fullName>
    </submittedName>
</protein>
<feature type="transmembrane region" description="Helical" evidence="1">
    <location>
        <begin position="21"/>
        <end position="46"/>
    </location>
</feature>
<sequence>MIIDLYLSYNRKRRNEGIIDNICFIHFFFGYLLYVLKFPLLFTVFVDIFSQLLLRTKNGDKVLKYIFKDGFKKDDNLAYRYCDTLFIILGWFVGYLNRERVQ</sequence>
<name>A0A6C0DMD2_9ZZZZ</name>
<accession>A0A6C0DMD2</accession>